<keyword evidence="2" id="KW-0378">Hydrolase</keyword>
<dbReference type="GO" id="GO:0016787">
    <property type="term" value="F:hydrolase activity"/>
    <property type="evidence" value="ECO:0007669"/>
    <property type="project" value="UniProtKB-KW"/>
</dbReference>
<reference evidence="2 3" key="1">
    <citation type="submission" date="2023-01" db="EMBL/GenBank/DDBJ databases">
        <title>Novel species of the genus Asticcacaulis isolated from rivers.</title>
        <authorList>
            <person name="Lu H."/>
        </authorList>
    </citation>
    <scope>NUCLEOTIDE SEQUENCE [LARGE SCALE GENOMIC DNA]</scope>
    <source>
        <strain evidence="2 3">DXS10W</strain>
    </source>
</reference>
<protein>
    <submittedName>
        <fullName evidence="2">Alpha/beta fold hydrolase</fullName>
    </submittedName>
</protein>
<evidence type="ECO:0000313" key="3">
    <source>
        <dbReference type="Proteomes" id="UP001216595"/>
    </source>
</evidence>
<dbReference type="SUPFAM" id="SSF53474">
    <property type="entry name" value="alpha/beta-Hydrolases"/>
    <property type="match status" value="1"/>
</dbReference>
<dbReference type="EMBL" id="JAQQKW010000003">
    <property type="protein sequence ID" value="MDC7693964.1"/>
    <property type="molecule type" value="Genomic_DNA"/>
</dbReference>
<proteinExistence type="predicted"/>
<dbReference type="Pfam" id="PF12146">
    <property type="entry name" value="Hydrolase_4"/>
    <property type="match status" value="1"/>
</dbReference>
<accession>A0ABT5ICQ6</accession>
<dbReference type="PANTHER" id="PTHR43265">
    <property type="entry name" value="ESTERASE ESTD"/>
    <property type="match status" value="1"/>
</dbReference>
<sequence length="455" mass="48367">MHRIWGFFAAGVLLATTTHAEEAAGIWRGKLMGQLTIIVRIEKEGQGYKGTLQSPDQSKALLPLDTISATADTLSFDLKRINGHYEGHWDDAQKAWVGTWSQGQSLPLSLSRINESDLSVSHRPQVDAAEAALAQYHVESVQIATPTPGVTLAGTYSAPKGNGPFPAVVLIAGSGPNTRDETVAGHKVFLVLADALNRAGIAVLRYDKRGIGGSTGAYAQATTADFADDAQAAAHWLGARKDVKTIGLIGHSEGGIIAPLVANRTPQVQFVGLLAGSAVRGDHLLLSQQVLIGRANGMDEAALSRAQATNRKIYDAIIADPAHAETTLRAIVAAEWPAGTPADPAVIDAIVKPVTSPWMSWFLRYDPQVELKMLKIPVLALTGEKDLQVAARDNLPVMKAALAGNPDATLRELPGLNHLFQTAGTGAPSEYGDIEETFAPSALKIVTDWVSERTR</sequence>
<keyword evidence="3" id="KW-1185">Reference proteome</keyword>
<dbReference type="PANTHER" id="PTHR43265:SF1">
    <property type="entry name" value="ESTERASE ESTD"/>
    <property type="match status" value="1"/>
</dbReference>
<feature type="domain" description="Serine aminopeptidase S33" evidence="1">
    <location>
        <begin position="191"/>
        <end position="324"/>
    </location>
</feature>
<dbReference type="Proteomes" id="UP001216595">
    <property type="component" value="Unassembled WGS sequence"/>
</dbReference>
<dbReference type="InterPro" id="IPR022742">
    <property type="entry name" value="Hydrolase_4"/>
</dbReference>
<dbReference type="RefSeq" id="WP_272740689.1">
    <property type="nucleotide sequence ID" value="NZ_JAQQKW010000003.1"/>
</dbReference>
<name>A0ABT5ICQ6_9CAUL</name>
<gene>
    <name evidence="2" type="ORF">PQU94_06665</name>
</gene>
<comment type="caution">
    <text evidence="2">The sequence shown here is derived from an EMBL/GenBank/DDBJ whole genome shotgun (WGS) entry which is preliminary data.</text>
</comment>
<dbReference type="InterPro" id="IPR053145">
    <property type="entry name" value="AB_hydrolase_Est10"/>
</dbReference>
<evidence type="ECO:0000313" key="2">
    <source>
        <dbReference type="EMBL" id="MDC7693964.1"/>
    </source>
</evidence>
<evidence type="ECO:0000259" key="1">
    <source>
        <dbReference type="Pfam" id="PF12146"/>
    </source>
</evidence>
<organism evidence="2 3">
    <name type="scientific">Asticcacaulis currens</name>
    <dbReference type="NCBI Taxonomy" id="2984210"/>
    <lineage>
        <taxon>Bacteria</taxon>
        <taxon>Pseudomonadati</taxon>
        <taxon>Pseudomonadota</taxon>
        <taxon>Alphaproteobacteria</taxon>
        <taxon>Caulobacterales</taxon>
        <taxon>Caulobacteraceae</taxon>
        <taxon>Asticcacaulis</taxon>
    </lineage>
</organism>
<dbReference type="InterPro" id="IPR029058">
    <property type="entry name" value="AB_hydrolase_fold"/>
</dbReference>
<dbReference type="Gene3D" id="3.40.50.1820">
    <property type="entry name" value="alpha/beta hydrolase"/>
    <property type="match status" value="1"/>
</dbReference>